<dbReference type="PANTHER" id="PTHR34512">
    <property type="entry name" value="CELL SURFACE PROTEIN"/>
    <property type="match status" value="1"/>
</dbReference>
<evidence type="ECO:0000256" key="2">
    <source>
        <dbReference type="SAM" id="SignalP"/>
    </source>
</evidence>
<protein>
    <recommendedName>
        <fullName evidence="3">Pyrrolo-quinoline quinone repeat domain-containing protein</fullName>
    </recommendedName>
</protein>
<keyword evidence="2" id="KW-0732">Signal</keyword>
<feature type="region of interest" description="Disordered" evidence="1">
    <location>
        <begin position="26"/>
        <end position="56"/>
    </location>
</feature>
<feature type="domain" description="Pyrrolo-quinoline quinone repeat" evidence="3">
    <location>
        <begin position="83"/>
        <end position="224"/>
    </location>
</feature>
<dbReference type="Proteomes" id="UP000287547">
    <property type="component" value="Unassembled WGS sequence"/>
</dbReference>
<dbReference type="InterPro" id="IPR011047">
    <property type="entry name" value="Quinoprotein_ADH-like_sf"/>
</dbReference>
<accession>A0A428ZUE7</accession>
<name>A0A428ZUE7_KIBAR</name>
<gene>
    <name evidence="4" type="ORF">DMH04_01375</name>
</gene>
<comment type="caution">
    <text evidence="4">The sequence shown here is derived from an EMBL/GenBank/DDBJ whole genome shotgun (WGS) entry which is preliminary data.</text>
</comment>
<evidence type="ECO:0000259" key="3">
    <source>
        <dbReference type="Pfam" id="PF13360"/>
    </source>
</evidence>
<evidence type="ECO:0000256" key="1">
    <source>
        <dbReference type="SAM" id="MobiDB-lite"/>
    </source>
</evidence>
<dbReference type="AlphaFoldDB" id="A0A428ZUE7"/>
<sequence length="422" mass="44434">MCMRGLRAGLGVVLIAAVAAGCGSGNDARTGQSTPNTPVAPEAPTSAPKPPRQAFDPPKVFEKTAAKFPDGTFFNRDKPRATLHDGNIYSVDGKGLNAFDGLTADPLWAVPATVKPSGQDATSAPFAHQDRIYAAFSGKAPAQGTKPARPVIELVAVDVKSGKADWSTTIDVDVKDPGNTNDGETSVVGVSDTSVVVTYYSQDASIGQTFVVDASTHQVRWNKDQFLAGDVDSGVIVGNAGKPFIGEQRSLTGLAETDGAQKWSTTLGGYGTQIMPLAPKIIGSSRQVYSTADYQFDLIDVTSGKSLYSLPINTSFGAGYRMSCFYDQTSMIVCDGQSERTFAFDVNSIGAKPMWEITKTTDRVPPSVTAAYHGLVYGTGANAPVTLDAKTGQDAPDAPGVAPEMVDKYLAVYKGTSYKPTK</sequence>
<feature type="chain" id="PRO_5039631755" description="Pyrrolo-quinoline quinone repeat domain-containing protein" evidence="2">
    <location>
        <begin position="20"/>
        <end position="422"/>
    </location>
</feature>
<dbReference type="SUPFAM" id="SSF50998">
    <property type="entry name" value="Quinoprotein alcohol dehydrogenase-like"/>
    <property type="match status" value="1"/>
</dbReference>
<evidence type="ECO:0000313" key="4">
    <source>
        <dbReference type="EMBL" id="RSM91657.1"/>
    </source>
</evidence>
<dbReference type="EMBL" id="QHKI01000001">
    <property type="protein sequence ID" value="RSM91657.1"/>
    <property type="molecule type" value="Genomic_DNA"/>
</dbReference>
<reference evidence="4 5" key="1">
    <citation type="submission" date="2018-05" db="EMBL/GenBank/DDBJ databases">
        <title>Evolution of GPA BGCs.</title>
        <authorList>
            <person name="Waglechner N."/>
            <person name="Wright G.D."/>
        </authorList>
    </citation>
    <scope>NUCLEOTIDE SEQUENCE [LARGE SCALE GENOMIC DNA]</scope>
    <source>
        <strain evidence="4 5">A82846</strain>
    </source>
</reference>
<organism evidence="4 5">
    <name type="scientific">Kibdelosporangium aridum</name>
    <dbReference type="NCBI Taxonomy" id="2030"/>
    <lineage>
        <taxon>Bacteria</taxon>
        <taxon>Bacillati</taxon>
        <taxon>Actinomycetota</taxon>
        <taxon>Actinomycetes</taxon>
        <taxon>Pseudonocardiales</taxon>
        <taxon>Pseudonocardiaceae</taxon>
        <taxon>Kibdelosporangium</taxon>
    </lineage>
</organism>
<dbReference type="PROSITE" id="PS51257">
    <property type="entry name" value="PROKAR_LIPOPROTEIN"/>
    <property type="match status" value="1"/>
</dbReference>
<dbReference type="InterPro" id="IPR015943">
    <property type="entry name" value="WD40/YVTN_repeat-like_dom_sf"/>
</dbReference>
<dbReference type="PANTHER" id="PTHR34512:SF30">
    <property type="entry name" value="OUTER MEMBRANE PROTEIN ASSEMBLY FACTOR BAMB"/>
    <property type="match status" value="1"/>
</dbReference>
<feature type="signal peptide" evidence="2">
    <location>
        <begin position="1"/>
        <end position="19"/>
    </location>
</feature>
<feature type="compositionally biased region" description="Polar residues" evidence="1">
    <location>
        <begin position="27"/>
        <end position="37"/>
    </location>
</feature>
<dbReference type="Pfam" id="PF13360">
    <property type="entry name" value="PQQ_2"/>
    <property type="match status" value="1"/>
</dbReference>
<proteinExistence type="predicted"/>
<dbReference type="Gene3D" id="2.130.10.10">
    <property type="entry name" value="YVTN repeat-like/Quinoprotein amine dehydrogenase"/>
    <property type="match status" value="1"/>
</dbReference>
<evidence type="ECO:0000313" key="5">
    <source>
        <dbReference type="Proteomes" id="UP000287547"/>
    </source>
</evidence>
<dbReference type="OrthoDB" id="3394166at2"/>
<dbReference type="InterPro" id="IPR002372">
    <property type="entry name" value="PQQ_rpt_dom"/>
</dbReference>